<protein>
    <recommendedName>
        <fullName evidence="4">DUF3789 domain-containing protein</fullName>
    </recommendedName>
</protein>
<evidence type="ECO:0000313" key="3">
    <source>
        <dbReference type="Proteomes" id="UP000474104"/>
    </source>
</evidence>
<keyword evidence="1" id="KW-1133">Transmembrane helix</keyword>
<keyword evidence="1" id="KW-0812">Transmembrane</keyword>
<evidence type="ECO:0000256" key="1">
    <source>
        <dbReference type="SAM" id="Phobius"/>
    </source>
</evidence>
<sequence length="131" mass="15111">MGWLLSGIMFGGVVGVFMTCIVIAGGRGDEVMERARMESEWKKRDTGSKKVIRFVDRFNHSLFYIEDGDPIQLITSKGERKFCICHYLDDLHARIDGKEWAMWEFARQMAKNDVIYMPLKMRVEKRKGGAA</sequence>
<keyword evidence="1" id="KW-0472">Membrane</keyword>
<name>A0A9X5CGR3_9FIRM</name>
<dbReference type="AlphaFoldDB" id="A0A9X5CGR3"/>
<organism evidence="2 3">
    <name type="scientific">Schaedlerella arabinosiphila</name>
    <dbReference type="NCBI Taxonomy" id="2044587"/>
    <lineage>
        <taxon>Bacteria</taxon>
        <taxon>Bacillati</taxon>
        <taxon>Bacillota</taxon>
        <taxon>Clostridia</taxon>
        <taxon>Lachnospirales</taxon>
        <taxon>Lachnospiraceae</taxon>
        <taxon>Schaedlerella</taxon>
    </lineage>
</organism>
<accession>A0A9X5CGR3</accession>
<dbReference type="RefSeq" id="WP_044991114.1">
    <property type="nucleotide sequence ID" value="NZ_VIRB01000149.1"/>
</dbReference>
<gene>
    <name evidence="2" type="ORF">FMM80_26660</name>
</gene>
<proteinExistence type="predicted"/>
<comment type="caution">
    <text evidence="2">The sequence shown here is derived from an EMBL/GenBank/DDBJ whole genome shotgun (WGS) entry which is preliminary data.</text>
</comment>
<evidence type="ECO:0000313" key="2">
    <source>
        <dbReference type="EMBL" id="NDO72036.1"/>
    </source>
</evidence>
<dbReference type="Proteomes" id="UP000474104">
    <property type="component" value="Unassembled WGS sequence"/>
</dbReference>
<feature type="transmembrane region" description="Helical" evidence="1">
    <location>
        <begin position="6"/>
        <end position="26"/>
    </location>
</feature>
<reference evidence="2 3" key="1">
    <citation type="submission" date="2019-07" db="EMBL/GenBank/DDBJ databases">
        <title>Draft genome sequences of 15 bacterial species constituting the stable defined intestinal microbiota of the GM15 gnotobiotic mouse model.</title>
        <authorList>
            <person name="Elie C."/>
            <person name="Mathieu A."/>
            <person name="Saliou A."/>
            <person name="Darnaud M."/>
            <person name="Leulier F."/>
            <person name="Tamellini A."/>
        </authorList>
    </citation>
    <scope>NUCLEOTIDE SEQUENCE [LARGE SCALE GENOMIC DNA]</scope>
    <source>
        <strain evidence="3">ASF 502</strain>
    </source>
</reference>
<dbReference type="EMBL" id="VIRB01000149">
    <property type="protein sequence ID" value="NDO72036.1"/>
    <property type="molecule type" value="Genomic_DNA"/>
</dbReference>
<dbReference type="OrthoDB" id="1768943at2"/>
<evidence type="ECO:0008006" key="4">
    <source>
        <dbReference type="Google" id="ProtNLM"/>
    </source>
</evidence>